<evidence type="ECO:0000259" key="13">
    <source>
        <dbReference type="Pfam" id="PF00892"/>
    </source>
</evidence>
<keyword evidence="3" id="KW-1003">Cell membrane</keyword>
<feature type="transmembrane region" description="Helical" evidence="12">
    <location>
        <begin position="76"/>
        <end position="96"/>
    </location>
</feature>
<keyword evidence="7 12" id="KW-0812">Transmembrane</keyword>
<dbReference type="SUPFAM" id="SSF103481">
    <property type="entry name" value="Multidrug resistance efflux transporter EmrE"/>
    <property type="match status" value="1"/>
</dbReference>
<keyword evidence="9 12" id="KW-1133">Transmembrane helix</keyword>
<evidence type="ECO:0000313" key="14">
    <source>
        <dbReference type="EMBL" id="OLT61158.1"/>
    </source>
</evidence>
<dbReference type="RefSeq" id="WP_075902042.1">
    <property type="nucleotide sequence ID" value="NZ_MKZS01000001.1"/>
</dbReference>
<feature type="transmembrane region" description="Helical" evidence="12">
    <location>
        <begin position="102"/>
        <end position="120"/>
    </location>
</feature>
<dbReference type="EMBL" id="MKZS01000001">
    <property type="protein sequence ID" value="OLT61158.1"/>
    <property type="molecule type" value="Genomic_DNA"/>
</dbReference>
<evidence type="ECO:0000256" key="5">
    <source>
        <dbReference type="ARBA" id="ARBA00022519"/>
    </source>
</evidence>
<evidence type="ECO:0000313" key="15">
    <source>
        <dbReference type="Proteomes" id="UP000186657"/>
    </source>
</evidence>
<dbReference type="Pfam" id="PF00892">
    <property type="entry name" value="EamA"/>
    <property type="match status" value="1"/>
</dbReference>
<accession>A0A1U7N5D5</accession>
<keyword evidence="6" id="KW-0441">Lipid A biosynthesis</keyword>
<organism evidence="14 15">
    <name type="scientific">Moorena bouillonii PNG</name>
    <dbReference type="NCBI Taxonomy" id="568701"/>
    <lineage>
        <taxon>Bacteria</taxon>
        <taxon>Bacillati</taxon>
        <taxon>Cyanobacteriota</taxon>
        <taxon>Cyanophyceae</taxon>
        <taxon>Coleofasciculales</taxon>
        <taxon>Coleofasciculaceae</taxon>
        <taxon>Moorena</taxon>
    </lineage>
</organism>
<evidence type="ECO:0000256" key="6">
    <source>
        <dbReference type="ARBA" id="ARBA00022556"/>
    </source>
</evidence>
<evidence type="ECO:0000256" key="4">
    <source>
        <dbReference type="ARBA" id="ARBA00022516"/>
    </source>
</evidence>
<comment type="subcellular location">
    <subcellularLocation>
        <location evidence="1">Cell membrane</location>
        <topology evidence="1">Multi-pass membrane protein</topology>
    </subcellularLocation>
</comment>
<feature type="domain" description="EamA" evidence="13">
    <location>
        <begin position="51"/>
        <end position="119"/>
    </location>
</feature>
<reference evidence="14 15" key="1">
    <citation type="submission" date="2016-10" db="EMBL/GenBank/DDBJ databases">
        <title>Comparative genomics uncovers the prolific and rare metabolic potential of the cyanobacterial genus Moorea.</title>
        <authorList>
            <person name="Leao T."/>
            <person name="Castelao G."/>
            <person name="Korobeynikov A."/>
            <person name="Monroe E.A."/>
            <person name="Podell S."/>
            <person name="Glukhov E."/>
            <person name="Allen E."/>
            <person name="Gerwick W.H."/>
            <person name="Gerwick L."/>
        </authorList>
    </citation>
    <scope>NUCLEOTIDE SEQUENCE [LARGE SCALE GENOMIC DNA]</scope>
    <source>
        <strain evidence="14 15">PNG5-198</strain>
    </source>
</reference>
<evidence type="ECO:0000256" key="2">
    <source>
        <dbReference type="ARBA" id="ARBA00007362"/>
    </source>
</evidence>
<dbReference type="PANTHER" id="PTHR30561">
    <property type="entry name" value="SMR FAMILY PROTON-DEPENDENT DRUG EFFLUX TRANSPORTER SUGE"/>
    <property type="match status" value="1"/>
</dbReference>
<dbReference type="InterPro" id="IPR037185">
    <property type="entry name" value="EmrE-like"/>
</dbReference>
<dbReference type="GO" id="GO:0009103">
    <property type="term" value="P:lipopolysaccharide biosynthetic process"/>
    <property type="evidence" value="ECO:0007669"/>
    <property type="project" value="UniProtKB-KW"/>
</dbReference>
<dbReference type="AlphaFoldDB" id="A0A1U7N5D5"/>
<dbReference type="PANTHER" id="PTHR30561:SF9">
    <property type="entry name" value="4-AMINO-4-DEOXY-L-ARABINOSE-PHOSPHOUNDECAPRENOL FLIPPASE SUBUNIT ARNF-RELATED"/>
    <property type="match status" value="1"/>
</dbReference>
<evidence type="ECO:0000256" key="7">
    <source>
        <dbReference type="ARBA" id="ARBA00022692"/>
    </source>
</evidence>
<keyword evidence="5" id="KW-0997">Cell inner membrane</keyword>
<sequence length="126" mass="13629">MTLAEFSLFLMSVLTSAIGQFLLKTGAEKLDKVNASNWLDQIFSIPKTPEIIAGLSCYGLGALAYILLLTRVNLSVAGPSVSLTYVFSVLMGYFFFKETIPVSRGVGLGLIICGVMLVIWKKSVSN</sequence>
<dbReference type="Gene3D" id="1.10.3730.20">
    <property type="match status" value="1"/>
</dbReference>
<comment type="caution">
    <text evidence="14">The sequence shown here is derived from an EMBL/GenBank/DDBJ whole genome shotgun (WGS) entry which is preliminary data.</text>
</comment>
<name>A0A1U7N5D5_9CYAN</name>
<evidence type="ECO:0000256" key="8">
    <source>
        <dbReference type="ARBA" id="ARBA00022985"/>
    </source>
</evidence>
<gene>
    <name evidence="14" type="ORF">BJP37_21190</name>
</gene>
<dbReference type="InterPro" id="IPR000390">
    <property type="entry name" value="Small_drug/metabolite_transptr"/>
</dbReference>
<evidence type="ECO:0000256" key="12">
    <source>
        <dbReference type="SAM" id="Phobius"/>
    </source>
</evidence>
<evidence type="ECO:0000256" key="10">
    <source>
        <dbReference type="ARBA" id="ARBA00023098"/>
    </source>
</evidence>
<dbReference type="GO" id="GO:0005886">
    <property type="term" value="C:plasma membrane"/>
    <property type="evidence" value="ECO:0007669"/>
    <property type="project" value="UniProtKB-SubCell"/>
</dbReference>
<evidence type="ECO:0000256" key="3">
    <source>
        <dbReference type="ARBA" id="ARBA00022475"/>
    </source>
</evidence>
<dbReference type="GO" id="GO:0022857">
    <property type="term" value="F:transmembrane transporter activity"/>
    <property type="evidence" value="ECO:0007669"/>
    <property type="project" value="InterPro"/>
</dbReference>
<protein>
    <submittedName>
        <fullName evidence="14">EamA-like transporter family protein</fullName>
    </submittedName>
</protein>
<keyword evidence="15" id="KW-1185">Reference proteome</keyword>
<feature type="transmembrane region" description="Helical" evidence="12">
    <location>
        <begin position="51"/>
        <end position="69"/>
    </location>
</feature>
<evidence type="ECO:0000256" key="9">
    <source>
        <dbReference type="ARBA" id="ARBA00022989"/>
    </source>
</evidence>
<dbReference type="InterPro" id="IPR000620">
    <property type="entry name" value="EamA_dom"/>
</dbReference>
<keyword evidence="10" id="KW-0443">Lipid metabolism</keyword>
<keyword evidence="11 12" id="KW-0472">Membrane</keyword>
<comment type="similarity">
    <text evidence="2">Belongs to the EamA transporter family.</text>
</comment>
<evidence type="ECO:0000256" key="1">
    <source>
        <dbReference type="ARBA" id="ARBA00004651"/>
    </source>
</evidence>
<keyword evidence="4" id="KW-0444">Lipid biosynthesis</keyword>
<evidence type="ECO:0000256" key="11">
    <source>
        <dbReference type="ARBA" id="ARBA00023136"/>
    </source>
</evidence>
<keyword evidence="8" id="KW-0448">Lipopolysaccharide biosynthesis</keyword>
<proteinExistence type="inferred from homology"/>
<dbReference type="Proteomes" id="UP000186657">
    <property type="component" value="Unassembled WGS sequence"/>
</dbReference>